<keyword evidence="2" id="KW-0479">Metal-binding</keyword>
<sequence length="279" mass="31189">MIQYTNGAVTVFQSVLYQTTSTVVELGDAILIVDPAWLPGEVEAIRSYVDSVRGDKACYLLFTHGDFDHIIGYKAFPGAKTIGSAGLAEYPEKEHTLQIIRDFDARYYVTRDYPIEFPKLDIVIGEDGQEVMMGSTMLTFYLAPGHTAEGIFTLIDSAGLFVAGDYLSDFELPFIFDSAIAYEETIRKAKQIVQTHSVKLLVPGHGQCTEQLMEMERRVDLALGHLQRLKQAVIAGDEQALEQLRLEHGFVSPATDRCHRENISMIQKEYLKQGESGKI</sequence>
<name>A0ABQ1VRF9_9BACL</name>
<dbReference type="SUPFAM" id="SSF56281">
    <property type="entry name" value="Metallo-hydrolase/oxidoreductase"/>
    <property type="match status" value="1"/>
</dbReference>
<dbReference type="RefSeq" id="WP_120460832.1">
    <property type="nucleotide sequence ID" value="NZ_BMIW01000006.1"/>
</dbReference>
<evidence type="ECO:0000256" key="1">
    <source>
        <dbReference type="ARBA" id="ARBA00001947"/>
    </source>
</evidence>
<feature type="domain" description="Metallo-beta-lactamase" evidence="8">
    <location>
        <begin position="18"/>
        <end position="205"/>
    </location>
</feature>
<protein>
    <recommendedName>
        <fullName evidence="8">Metallo-beta-lactamase domain-containing protein</fullName>
    </recommendedName>
</protein>
<comment type="function">
    <text evidence="6">Counteracts the endogenous Pycsar antiviral defense system. Phosphodiesterase that enables metal-dependent hydrolysis of host cyclic nucleotide Pycsar defense signals such as cCMP and cUMP.</text>
</comment>
<evidence type="ECO:0000256" key="3">
    <source>
        <dbReference type="ARBA" id="ARBA00022801"/>
    </source>
</evidence>
<dbReference type="SMART" id="SM00849">
    <property type="entry name" value="Lactamase_B"/>
    <property type="match status" value="1"/>
</dbReference>
<dbReference type="Pfam" id="PF00753">
    <property type="entry name" value="Lactamase_B"/>
    <property type="match status" value="1"/>
</dbReference>
<dbReference type="PANTHER" id="PTHR46233">
    <property type="entry name" value="HYDROXYACYLGLUTATHIONE HYDROLASE GLOC"/>
    <property type="match status" value="1"/>
</dbReference>
<evidence type="ECO:0000256" key="4">
    <source>
        <dbReference type="ARBA" id="ARBA00022833"/>
    </source>
</evidence>
<dbReference type="InterPro" id="IPR001279">
    <property type="entry name" value="Metallo-B-lactamas"/>
</dbReference>
<dbReference type="InterPro" id="IPR051453">
    <property type="entry name" value="MBL_Glyoxalase_II"/>
</dbReference>
<gene>
    <name evidence="9" type="ORF">GCM10010913_11500</name>
</gene>
<evidence type="ECO:0000256" key="5">
    <source>
        <dbReference type="ARBA" id="ARBA00034221"/>
    </source>
</evidence>
<proteinExistence type="predicted"/>
<evidence type="ECO:0000256" key="6">
    <source>
        <dbReference type="ARBA" id="ARBA00034301"/>
    </source>
</evidence>
<keyword evidence="4" id="KW-0862">Zinc</keyword>
<reference evidence="10" key="1">
    <citation type="journal article" date="2019" name="Int. J. Syst. Evol. Microbiol.">
        <title>The Global Catalogue of Microorganisms (GCM) 10K type strain sequencing project: providing services to taxonomists for standard genome sequencing and annotation.</title>
        <authorList>
            <consortium name="The Broad Institute Genomics Platform"/>
            <consortium name="The Broad Institute Genome Sequencing Center for Infectious Disease"/>
            <person name="Wu L."/>
            <person name="Ma J."/>
        </authorList>
    </citation>
    <scope>NUCLEOTIDE SEQUENCE [LARGE SCALE GENOMIC DNA]</scope>
    <source>
        <strain evidence="10">CGMCC 1.15420</strain>
    </source>
</reference>
<evidence type="ECO:0000313" key="9">
    <source>
        <dbReference type="EMBL" id="GGF91705.1"/>
    </source>
</evidence>
<keyword evidence="3" id="KW-0378">Hydrolase</keyword>
<comment type="caution">
    <text evidence="9">The sequence shown here is derived from an EMBL/GenBank/DDBJ whole genome shotgun (WGS) entry which is preliminary data.</text>
</comment>
<evidence type="ECO:0000259" key="8">
    <source>
        <dbReference type="SMART" id="SM00849"/>
    </source>
</evidence>
<dbReference type="CDD" id="cd06262">
    <property type="entry name" value="metallo-hydrolase-like_MBL-fold"/>
    <property type="match status" value="1"/>
</dbReference>
<evidence type="ECO:0000256" key="2">
    <source>
        <dbReference type="ARBA" id="ARBA00022723"/>
    </source>
</evidence>
<accession>A0ABQ1VRF9</accession>
<dbReference type="Gene3D" id="3.60.15.10">
    <property type="entry name" value="Ribonuclease Z/Hydroxyacylglutathione hydrolase-like"/>
    <property type="match status" value="1"/>
</dbReference>
<dbReference type="InterPro" id="IPR036866">
    <property type="entry name" value="RibonucZ/Hydroxyglut_hydro"/>
</dbReference>
<dbReference type="EMBL" id="BMIW01000006">
    <property type="protein sequence ID" value="GGF91705.1"/>
    <property type="molecule type" value="Genomic_DNA"/>
</dbReference>
<dbReference type="Proteomes" id="UP000608420">
    <property type="component" value="Unassembled WGS sequence"/>
</dbReference>
<comment type="catalytic activity">
    <reaction evidence="5">
        <text>3',5'-cyclic CMP + H2O = CMP + H(+)</text>
        <dbReference type="Rhea" id="RHEA:72675"/>
        <dbReference type="ChEBI" id="CHEBI:15377"/>
        <dbReference type="ChEBI" id="CHEBI:15378"/>
        <dbReference type="ChEBI" id="CHEBI:58003"/>
        <dbReference type="ChEBI" id="CHEBI:60377"/>
    </reaction>
    <physiologicalReaction direction="left-to-right" evidence="5">
        <dbReference type="Rhea" id="RHEA:72676"/>
    </physiologicalReaction>
</comment>
<keyword evidence="10" id="KW-1185">Reference proteome</keyword>
<comment type="catalytic activity">
    <reaction evidence="7">
        <text>3',5'-cyclic UMP + H2O = UMP + H(+)</text>
        <dbReference type="Rhea" id="RHEA:70575"/>
        <dbReference type="ChEBI" id="CHEBI:15377"/>
        <dbReference type="ChEBI" id="CHEBI:15378"/>
        <dbReference type="ChEBI" id="CHEBI:57865"/>
        <dbReference type="ChEBI" id="CHEBI:184387"/>
    </reaction>
    <physiologicalReaction direction="left-to-right" evidence="7">
        <dbReference type="Rhea" id="RHEA:70576"/>
    </physiologicalReaction>
</comment>
<organism evidence="9 10">
    <name type="scientific">Paenibacillus aceti</name>
    <dbReference type="NCBI Taxonomy" id="1820010"/>
    <lineage>
        <taxon>Bacteria</taxon>
        <taxon>Bacillati</taxon>
        <taxon>Bacillota</taxon>
        <taxon>Bacilli</taxon>
        <taxon>Bacillales</taxon>
        <taxon>Paenibacillaceae</taxon>
        <taxon>Paenibacillus</taxon>
    </lineage>
</organism>
<evidence type="ECO:0000256" key="7">
    <source>
        <dbReference type="ARBA" id="ARBA00048505"/>
    </source>
</evidence>
<dbReference type="PANTHER" id="PTHR46233:SF3">
    <property type="entry name" value="HYDROXYACYLGLUTATHIONE HYDROLASE GLOC"/>
    <property type="match status" value="1"/>
</dbReference>
<evidence type="ECO:0000313" key="10">
    <source>
        <dbReference type="Proteomes" id="UP000608420"/>
    </source>
</evidence>
<comment type="cofactor">
    <cofactor evidence="1">
        <name>Zn(2+)</name>
        <dbReference type="ChEBI" id="CHEBI:29105"/>
    </cofactor>
</comment>